<evidence type="ECO:0000313" key="3">
    <source>
        <dbReference type="Proteomes" id="UP000598775"/>
    </source>
</evidence>
<comment type="caution">
    <text evidence="2">The sequence shown here is derived from an EMBL/GenBank/DDBJ whole genome shotgun (WGS) entry which is preliminary data.</text>
</comment>
<dbReference type="InterPro" id="IPR036390">
    <property type="entry name" value="WH_DNA-bd_sf"/>
</dbReference>
<dbReference type="EMBL" id="BMGP01000007">
    <property type="protein sequence ID" value="GGF40419.1"/>
    <property type="molecule type" value="Genomic_DNA"/>
</dbReference>
<dbReference type="Gene3D" id="1.10.10.10">
    <property type="entry name" value="Winged helix-like DNA-binding domain superfamily/Winged helix DNA-binding domain"/>
    <property type="match status" value="1"/>
</dbReference>
<dbReference type="SMART" id="SM00347">
    <property type="entry name" value="HTH_MARR"/>
    <property type="match status" value="1"/>
</dbReference>
<dbReference type="PANTHER" id="PTHR33164:SF103">
    <property type="entry name" value="REGULATORY PROTEIN MARR"/>
    <property type="match status" value="1"/>
</dbReference>
<dbReference type="GO" id="GO:0006950">
    <property type="term" value="P:response to stress"/>
    <property type="evidence" value="ECO:0007669"/>
    <property type="project" value="TreeGrafter"/>
</dbReference>
<dbReference type="SUPFAM" id="SSF46785">
    <property type="entry name" value="Winged helix' DNA-binding domain"/>
    <property type="match status" value="1"/>
</dbReference>
<dbReference type="InterPro" id="IPR000835">
    <property type="entry name" value="HTH_MarR-typ"/>
</dbReference>
<dbReference type="Pfam" id="PF12802">
    <property type="entry name" value="MarR_2"/>
    <property type="match status" value="1"/>
</dbReference>
<name>A0A917F1A0_9MICO</name>
<sequence>MKNMTMTIPELGLAVKRLQVKHHRAATEGLRPLGVTLVQWDALRHLHENPGASLHDLAVLTFQTDQAFGTLAARLESRGLIRRVNGAGRAIRPELTDEGERVFAEGRMVTERAVRASFAPLDASERAALGDMLERLLAA</sequence>
<reference evidence="2 3" key="1">
    <citation type="journal article" date="2014" name="Int. J. Syst. Evol. Microbiol.">
        <title>Complete genome sequence of Corynebacterium casei LMG S-19264T (=DSM 44701T), isolated from a smear-ripened cheese.</title>
        <authorList>
            <consortium name="US DOE Joint Genome Institute (JGI-PGF)"/>
            <person name="Walter F."/>
            <person name="Albersmeier A."/>
            <person name="Kalinowski J."/>
            <person name="Ruckert C."/>
        </authorList>
    </citation>
    <scope>NUCLEOTIDE SEQUENCE [LARGE SCALE GENOMIC DNA]</scope>
    <source>
        <strain evidence="2 3">CGMCC 1.12976</strain>
    </source>
</reference>
<gene>
    <name evidence="2" type="ORF">GCM10011399_36480</name>
</gene>
<evidence type="ECO:0000259" key="1">
    <source>
        <dbReference type="PROSITE" id="PS50995"/>
    </source>
</evidence>
<dbReference type="AlphaFoldDB" id="A0A917F1A0"/>
<dbReference type="InterPro" id="IPR036388">
    <property type="entry name" value="WH-like_DNA-bd_sf"/>
</dbReference>
<organism evidence="2 3">
    <name type="scientific">Subtercola lobariae</name>
    <dbReference type="NCBI Taxonomy" id="1588641"/>
    <lineage>
        <taxon>Bacteria</taxon>
        <taxon>Bacillati</taxon>
        <taxon>Actinomycetota</taxon>
        <taxon>Actinomycetes</taxon>
        <taxon>Micrococcales</taxon>
        <taxon>Microbacteriaceae</taxon>
        <taxon>Subtercola</taxon>
    </lineage>
</organism>
<dbReference type="PANTHER" id="PTHR33164">
    <property type="entry name" value="TRANSCRIPTIONAL REGULATOR, MARR FAMILY"/>
    <property type="match status" value="1"/>
</dbReference>
<evidence type="ECO:0000313" key="2">
    <source>
        <dbReference type="EMBL" id="GGF40419.1"/>
    </source>
</evidence>
<proteinExistence type="predicted"/>
<keyword evidence="3" id="KW-1185">Reference proteome</keyword>
<protein>
    <submittedName>
        <fullName evidence="2">MarR family transcriptional regulator</fullName>
    </submittedName>
</protein>
<dbReference type="Proteomes" id="UP000598775">
    <property type="component" value="Unassembled WGS sequence"/>
</dbReference>
<dbReference type="PROSITE" id="PS50995">
    <property type="entry name" value="HTH_MARR_2"/>
    <property type="match status" value="1"/>
</dbReference>
<dbReference type="InterPro" id="IPR039422">
    <property type="entry name" value="MarR/SlyA-like"/>
</dbReference>
<feature type="domain" description="HTH marR-type" evidence="1">
    <location>
        <begin position="4"/>
        <end position="138"/>
    </location>
</feature>
<accession>A0A917F1A0</accession>
<dbReference type="GO" id="GO:0003700">
    <property type="term" value="F:DNA-binding transcription factor activity"/>
    <property type="evidence" value="ECO:0007669"/>
    <property type="project" value="InterPro"/>
</dbReference>